<dbReference type="OrthoDB" id="6516797at2759"/>
<name>A0A1Y3BL94_EURMA</name>
<evidence type="ECO:0000313" key="2">
    <source>
        <dbReference type="Proteomes" id="UP000194236"/>
    </source>
</evidence>
<dbReference type="EMBL" id="MUJZ01017027">
    <property type="protein sequence ID" value="OTF80688.1"/>
    <property type="molecule type" value="Genomic_DNA"/>
</dbReference>
<accession>A0A1Y3BL94</accession>
<comment type="caution">
    <text evidence="1">The sequence shown here is derived from an EMBL/GenBank/DDBJ whole genome shotgun (WGS) entry which is preliminary data.</text>
</comment>
<gene>
    <name evidence="1" type="ORF">BLA29_014309</name>
</gene>
<evidence type="ECO:0000313" key="1">
    <source>
        <dbReference type="EMBL" id="OTF80688.1"/>
    </source>
</evidence>
<evidence type="ECO:0008006" key="3">
    <source>
        <dbReference type="Google" id="ProtNLM"/>
    </source>
</evidence>
<sequence length="80" mass="9446">MIKTDNQSAIRIFKDGPQRHSKHIDIRREFILENIKEKLCNITYIPSDQQISDFLTKPFKQKTKDIIIRNVFRFGGAVKI</sequence>
<reference evidence="1 2" key="1">
    <citation type="submission" date="2017-03" db="EMBL/GenBank/DDBJ databases">
        <title>Genome Survey of Euroglyphus maynei.</title>
        <authorList>
            <person name="Arlian L.G."/>
            <person name="Morgan M.S."/>
            <person name="Rider S.D."/>
        </authorList>
    </citation>
    <scope>NUCLEOTIDE SEQUENCE [LARGE SCALE GENOMIC DNA]</scope>
    <source>
        <strain evidence="1">Arlian Lab</strain>
        <tissue evidence="1">Whole body</tissue>
    </source>
</reference>
<keyword evidence="2" id="KW-1185">Reference proteome</keyword>
<proteinExistence type="predicted"/>
<organism evidence="1 2">
    <name type="scientific">Euroglyphus maynei</name>
    <name type="common">Mayne's house dust mite</name>
    <dbReference type="NCBI Taxonomy" id="6958"/>
    <lineage>
        <taxon>Eukaryota</taxon>
        <taxon>Metazoa</taxon>
        <taxon>Ecdysozoa</taxon>
        <taxon>Arthropoda</taxon>
        <taxon>Chelicerata</taxon>
        <taxon>Arachnida</taxon>
        <taxon>Acari</taxon>
        <taxon>Acariformes</taxon>
        <taxon>Sarcoptiformes</taxon>
        <taxon>Astigmata</taxon>
        <taxon>Psoroptidia</taxon>
        <taxon>Analgoidea</taxon>
        <taxon>Pyroglyphidae</taxon>
        <taxon>Pyroglyphinae</taxon>
        <taxon>Euroglyphus</taxon>
    </lineage>
</organism>
<dbReference type="AlphaFoldDB" id="A0A1Y3BL94"/>
<dbReference type="Proteomes" id="UP000194236">
    <property type="component" value="Unassembled WGS sequence"/>
</dbReference>
<protein>
    <recommendedName>
        <fullName evidence="3">Copia protein</fullName>
    </recommendedName>
</protein>